<comment type="caution">
    <text evidence="1">The sequence shown here is derived from an EMBL/GenBank/DDBJ whole genome shotgun (WGS) entry which is preliminary data.</text>
</comment>
<organism evidence="1 2">
    <name type="scientific">Aequorivita soesokkakensis</name>
    <dbReference type="NCBI Taxonomy" id="1385699"/>
    <lineage>
        <taxon>Bacteria</taxon>
        <taxon>Pseudomonadati</taxon>
        <taxon>Bacteroidota</taxon>
        <taxon>Flavobacteriia</taxon>
        <taxon>Flavobacteriales</taxon>
        <taxon>Flavobacteriaceae</taxon>
        <taxon>Aequorivita</taxon>
    </lineage>
</organism>
<dbReference type="EMBL" id="LXIE01000049">
    <property type="protein sequence ID" value="OAD90275.1"/>
    <property type="molecule type" value="Genomic_DNA"/>
</dbReference>
<sequence length="99" mass="11800">MLIKKQKYKLIFYCLLKFPLLFEKLFYSEQIYVRNSFPLIQKRAYLIKLDKMIGNLNTSFCTRAKLTGPPTLFAINSEDEGESAKNKYFLRALKFRFKL</sequence>
<dbReference type="AlphaFoldDB" id="A0A1A9LD20"/>
<keyword evidence="2" id="KW-1185">Reference proteome</keyword>
<evidence type="ECO:0000313" key="1">
    <source>
        <dbReference type="EMBL" id="OAD90275.1"/>
    </source>
</evidence>
<protein>
    <submittedName>
        <fullName evidence="1">Uncharacterized protein</fullName>
    </submittedName>
</protein>
<gene>
    <name evidence="1" type="ORF">A7A78_06930</name>
</gene>
<dbReference type="Proteomes" id="UP000077552">
    <property type="component" value="Unassembled WGS sequence"/>
</dbReference>
<accession>A0A1A9LD20</accession>
<proteinExistence type="predicted"/>
<dbReference type="STRING" id="1385699.A7A78_06930"/>
<evidence type="ECO:0000313" key="2">
    <source>
        <dbReference type="Proteomes" id="UP000077552"/>
    </source>
</evidence>
<name>A0A1A9LD20_9FLAO</name>
<reference evidence="1 2" key="1">
    <citation type="submission" date="2016-05" db="EMBL/GenBank/DDBJ databases">
        <title>Genome sequencing of Vitellibacter soesokkakensis RSSK-12.</title>
        <authorList>
            <person name="Thevarajoo S."/>
            <person name="Selvaratnam C."/>
            <person name="Goh K.M."/>
            <person name="Chan K.-G."/>
            <person name="Chong C.S."/>
        </authorList>
    </citation>
    <scope>NUCLEOTIDE SEQUENCE [LARGE SCALE GENOMIC DNA]</scope>
    <source>
        <strain evidence="1 2">RSSK-12</strain>
    </source>
</reference>